<sequence>MANEYSGKVIFLIFLALMVFPSDLFAKTYQSNFANGIYALEYHQESGECQYDTNDSGILVGTCTLFLVNHSNRPVTFHLSLHQKFVSGGWNVLDIINRKDHRLELDAKEHRAFEIKFSHSLESSMYQDLGGQINLFNVTVTDDDGNTRQL</sequence>
<proteinExistence type="predicted"/>
<organism evidence="1 2">
    <name type="scientific">Gracilibacillus caseinilyticus</name>
    <dbReference type="NCBI Taxonomy" id="2932256"/>
    <lineage>
        <taxon>Bacteria</taxon>
        <taxon>Bacillati</taxon>
        <taxon>Bacillota</taxon>
        <taxon>Bacilli</taxon>
        <taxon>Bacillales</taxon>
        <taxon>Bacillaceae</taxon>
        <taxon>Gracilibacillus</taxon>
    </lineage>
</organism>
<dbReference type="EMBL" id="CP095072">
    <property type="protein sequence ID" value="UOQ48747.1"/>
    <property type="molecule type" value="Genomic_DNA"/>
</dbReference>
<gene>
    <name evidence="1" type="ORF">MUN88_00875</name>
</gene>
<dbReference type="RefSeq" id="WP_244719749.1">
    <property type="nucleotide sequence ID" value="NZ_CP095072.1"/>
</dbReference>
<dbReference type="Proteomes" id="UP000831782">
    <property type="component" value="Chromosome"/>
</dbReference>
<evidence type="ECO:0000313" key="1">
    <source>
        <dbReference type="EMBL" id="UOQ48747.1"/>
    </source>
</evidence>
<evidence type="ECO:0000313" key="2">
    <source>
        <dbReference type="Proteomes" id="UP000831782"/>
    </source>
</evidence>
<accession>A0ABY4EXZ2</accession>
<evidence type="ECO:0008006" key="3">
    <source>
        <dbReference type="Google" id="ProtNLM"/>
    </source>
</evidence>
<reference evidence="1 2" key="1">
    <citation type="submission" date="2022-04" db="EMBL/GenBank/DDBJ databases">
        <title>Gracilibacillus sp. isolated from saltern.</title>
        <authorList>
            <person name="Won M."/>
            <person name="Lee C.-M."/>
            <person name="Woen H.-Y."/>
            <person name="Kwon S.-W."/>
        </authorList>
    </citation>
    <scope>NUCLEOTIDE SEQUENCE [LARGE SCALE GENOMIC DNA]</scope>
    <source>
        <strain evidence="1 2">SSWR10-1</strain>
    </source>
</reference>
<name>A0ABY4EXZ2_9BACI</name>
<protein>
    <recommendedName>
        <fullName evidence="3">Secreted protein</fullName>
    </recommendedName>
</protein>
<keyword evidence="2" id="KW-1185">Reference proteome</keyword>